<keyword evidence="3" id="KW-0804">Transcription</keyword>
<evidence type="ECO:0000256" key="4">
    <source>
        <dbReference type="PROSITE-ProRule" id="PRU00335"/>
    </source>
</evidence>
<evidence type="ECO:0000256" key="5">
    <source>
        <dbReference type="SAM" id="MobiDB-lite"/>
    </source>
</evidence>
<evidence type="ECO:0000313" key="7">
    <source>
        <dbReference type="EMBL" id="MBS4182865.1"/>
    </source>
</evidence>
<feature type="compositionally biased region" description="Polar residues" evidence="5">
    <location>
        <begin position="16"/>
        <end position="26"/>
    </location>
</feature>
<feature type="region of interest" description="Disordered" evidence="5">
    <location>
        <begin position="1"/>
        <end position="36"/>
    </location>
</feature>
<comment type="caution">
    <text evidence="7">The sequence shown here is derived from an EMBL/GenBank/DDBJ whole genome shotgun (WGS) entry which is preliminary data.</text>
</comment>
<protein>
    <submittedName>
        <fullName evidence="7">TetR/AcrR family transcriptional regulator</fullName>
    </submittedName>
</protein>
<evidence type="ECO:0000256" key="3">
    <source>
        <dbReference type="ARBA" id="ARBA00023163"/>
    </source>
</evidence>
<feature type="domain" description="HTH tetR-type" evidence="6">
    <location>
        <begin position="35"/>
        <end position="95"/>
    </location>
</feature>
<feature type="DNA-binding region" description="H-T-H motif" evidence="4">
    <location>
        <begin position="58"/>
        <end position="77"/>
    </location>
</feature>
<reference evidence="7" key="1">
    <citation type="submission" date="2021-05" db="EMBL/GenBank/DDBJ databases">
        <title>Novel Bacillus species.</title>
        <authorList>
            <person name="Liu G."/>
        </authorList>
    </citation>
    <scope>NUCLEOTIDE SEQUENCE</scope>
    <source>
        <strain evidence="7">FJAT-50051</strain>
    </source>
</reference>
<evidence type="ECO:0000256" key="1">
    <source>
        <dbReference type="ARBA" id="ARBA00023015"/>
    </source>
</evidence>
<name>A0A942SYP2_9BACI</name>
<proteinExistence type="predicted"/>
<dbReference type="PANTHER" id="PTHR47506:SF1">
    <property type="entry name" value="HTH-TYPE TRANSCRIPTIONAL REGULATOR YJDC"/>
    <property type="match status" value="1"/>
</dbReference>
<accession>A0A942SYP2</accession>
<evidence type="ECO:0000256" key="2">
    <source>
        <dbReference type="ARBA" id="ARBA00023125"/>
    </source>
</evidence>
<dbReference type="SUPFAM" id="SSF46689">
    <property type="entry name" value="Homeodomain-like"/>
    <property type="match status" value="1"/>
</dbReference>
<dbReference type="GO" id="GO:0003677">
    <property type="term" value="F:DNA binding"/>
    <property type="evidence" value="ECO:0007669"/>
    <property type="project" value="UniProtKB-UniRule"/>
</dbReference>
<dbReference type="PRINTS" id="PR00455">
    <property type="entry name" value="HTHTETR"/>
</dbReference>
<evidence type="ECO:0000259" key="6">
    <source>
        <dbReference type="PROSITE" id="PS50977"/>
    </source>
</evidence>
<dbReference type="InterPro" id="IPR036271">
    <property type="entry name" value="Tet_transcr_reg_TetR-rel_C_sf"/>
</dbReference>
<gene>
    <name evidence="7" type="ORF">KHB02_15835</name>
</gene>
<dbReference type="PROSITE" id="PS50977">
    <property type="entry name" value="HTH_TETR_2"/>
    <property type="match status" value="1"/>
</dbReference>
<dbReference type="AlphaFoldDB" id="A0A942SYP2"/>
<dbReference type="Gene3D" id="1.10.357.10">
    <property type="entry name" value="Tetracycline Repressor, domain 2"/>
    <property type="match status" value="1"/>
</dbReference>
<dbReference type="SUPFAM" id="SSF48498">
    <property type="entry name" value="Tetracyclin repressor-like, C-terminal domain"/>
    <property type="match status" value="1"/>
</dbReference>
<keyword evidence="1" id="KW-0805">Transcription regulation</keyword>
<organism evidence="7">
    <name type="scientific">Neobacillus citreus</name>
    <dbReference type="NCBI Taxonomy" id="2833578"/>
    <lineage>
        <taxon>Bacteria</taxon>
        <taxon>Bacillati</taxon>
        <taxon>Bacillota</taxon>
        <taxon>Bacilli</taxon>
        <taxon>Bacillales</taxon>
        <taxon>Bacillaceae</taxon>
        <taxon>Neobacillus</taxon>
    </lineage>
</organism>
<dbReference type="PANTHER" id="PTHR47506">
    <property type="entry name" value="TRANSCRIPTIONAL REGULATORY PROTEIN"/>
    <property type="match status" value="1"/>
</dbReference>
<keyword evidence="2 4" id="KW-0238">DNA-binding</keyword>
<sequence length="215" mass="22994">MTVDSPQPAVQRLLGPSTNLASSDGSSVPPAPRSGGAKVRILETATRLFYEEGIRGVGVDRLISEASVTKATFYKHYGSKDNLILAYVRTQHERTQEQMERLVADAGSPSDAVRAWVAAVSEDVNRSEFRGCAFLNAAAEYHDPRDPVRSVVATHRDWYTERLATLLQEAGHPLPGDGADELMLARDGAMSGAYAGDAIAATAALGRVAERVLAG</sequence>
<dbReference type="Pfam" id="PF16925">
    <property type="entry name" value="TetR_C_13"/>
    <property type="match status" value="1"/>
</dbReference>
<dbReference type="InterPro" id="IPR001647">
    <property type="entry name" value="HTH_TetR"/>
</dbReference>
<dbReference type="EMBL" id="JAGYPE010000002">
    <property type="protein sequence ID" value="MBS4182865.1"/>
    <property type="molecule type" value="Genomic_DNA"/>
</dbReference>
<dbReference type="InterPro" id="IPR011075">
    <property type="entry name" value="TetR_C"/>
</dbReference>
<dbReference type="Pfam" id="PF00440">
    <property type="entry name" value="TetR_N"/>
    <property type="match status" value="1"/>
</dbReference>
<dbReference type="InterPro" id="IPR009057">
    <property type="entry name" value="Homeodomain-like_sf"/>
</dbReference>